<dbReference type="EMBL" id="CP053452">
    <property type="protein sequence ID" value="QJW98613.1"/>
    <property type="molecule type" value="Genomic_DNA"/>
</dbReference>
<sequence>MSWTIPKSGGGKAEKAPAGNHLAILVGLIDMGRQWQEPFNATKDKGYWAWRAYFVWELTEERIAGTGTNHVIAIDLSHSTNEKSKLRKWVEARTGRPLVEPFDPTTELGQACLLNVVMKGDYPRVEGMAALPKGFAVPRPTYPVTAVSLAEFRAGTPVPEWVPYLFGSPLEDHIRACEQIGGQRPRSRKKAEPASVEGGYEEYSDAADVPF</sequence>
<proteinExistence type="predicted"/>
<organism evidence="2 3">
    <name type="scientific">Frigoriglobus tundricola</name>
    <dbReference type="NCBI Taxonomy" id="2774151"/>
    <lineage>
        <taxon>Bacteria</taxon>
        <taxon>Pseudomonadati</taxon>
        <taxon>Planctomycetota</taxon>
        <taxon>Planctomycetia</taxon>
        <taxon>Gemmatales</taxon>
        <taxon>Gemmataceae</taxon>
        <taxon>Frigoriglobus</taxon>
    </lineage>
</organism>
<accession>A0A6M5YZF9</accession>
<evidence type="ECO:0000313" key="3">
    <source>
        <dbReference type="Proteomes" id="UP000503447"/>
    </source>
</evidence>
<feature type="region of interest" description="Disordered" evidence="1">
    <location>
        <begin position="180"/>
        <end position="211"/>
    </location>
</feature>
<evidence type="ECO:0000256" key="1">
    <source>
        <dbReference type="SAM" id="MobiDB-lite"/>
    </source>
</evidence>
<dbReference type="InterPro" id="IPR059222">
    <property type="entry name" value="NGO0469-like"/>
</dbReference>
<dbReference type="KEGG" id="ftj:FTUN_6208"/>
<keyword evidence="3" id="KW-1185">Reference proteome</keyword>
<dbReference type="NCBIfam" id="NF046043">
    <property type="entry name" value="rep_init_NGO0469"/>
    <property type="match status" value="1"/>
</dbReference>
<dbReference type="Proteomes" id="UP000503447">
    <property type="component" value="Chromosome"/>
</dbReference>
<protein>
    <submittedName>
        <fullName evidence="2">Uncharacterized protein</fullName>
    </submittedName>
</protein>
<dbReference type="RefSeq" id="WP_171473749.1">
    <property type="nucleotide sequence ID" value="NZ_CP053452.2"/>
</dbReference>
<dbReference type="AlphaFoldDB" id="A0A6M5YZF9"/>
<gene>
    <name evidence="2" type="ORF">FTUN_6208</name>
</gene>
<reference evidence="3" key="1">
    <citation type="submission" date="2020-05" db="EMBL/GenBank/DDBJ databases">
        <title>Frigoriglobus tundricola gen. nov., sp. nov., a psychrotolerant cellulolytic planctomycete of the family Gemmataceae with two divergent copies of 16S rRNA gene.</title>
        <authorList>
            <person name="Kulichevskaya I.S."/>
            <person name="Ivanova A.A."/>
            <person name="Naumoff D.G."/>
            <person name="Beletsky A.V."/>
            <person name="Rijpstra W.I.C."/>
            <person name="Sinninghe Damste J.S."/>
            <person name="Mardanov A.V."/>
            <person name="Ravin N.V."/>
            <person name="Dedysh S.N."/>
        </authorList>
    </citation>
    <scope>NUCLEOTIDE SEQUENCE [LARGE SCALE GENOMIC DNA]</scope>
    <source>
        <strain evidence="3">PL17</strain>
    </source>
</reference>
<name>A0A6M5YZF9_9BACT</name>
<evidence type="ECO:0000313" key="2">
    <source>
        <dbReference type="EMBL" id="QJW98613.1"/>
    </source>
</evidence>